<dbReference type="EMBL" id="MU118205">
    <property type="protein sequence ID" value="KAF9643585.1"/>
    <property type="molecule type" value="Genomic_DNA"/>
</dbReference>
<reference evidence="1" key="2">
    <citation type="journal article" date="2020" name="Nat. Commun.">
        <title>Large-scale genome sequencing of mycorrhizal fungi provides insights into the early evolution of symbiotic traits.</title>
        <authorList>
            <person name="Miyauchi S."/>
            <person name="Kiss E."/>
            <person name="Kuo A."/>
            <person name="Drula E."/>
            <person name="Kohler A."/>
            <person name="Sanchez-Garcia M."/>
            <person name="Morin E."/>
            <person name="Andreopoulos B."/>
            <person name="Barry K.W."/>
            <person name="Bonito G."/>
            <person name="Buee M."/>
            <person name="Carver A."/>
            <person name="Chen C."/>
            <person name="Cichocki N."/>
            <person name="Clum A."/>
            <person name="Culley D."/>
            <person name="Crous P.W."/>
            <person name="Fauchery L."/>
            <person name="Girlanda M."/>
            <person name="Hayes R.D."/>
            <person name="Keri Z."/>
            <person name="LaButti K."/>
            <person name="Lipzen A."/>
            <person name="Lombard V."/>
            <person name="Magnuson J."/>
            <person name="Maillard F."/>
            <person name="Murat C."/>
            <person name="Nolan M."/>
            <person name="Ohm R.A."/>
            <person name="Pangilinan J."/>
            <person name="Pereira M.F."/>
            <person name="Perotto S."/>
            <person name="Peter M."/>
            <person name="Pfister S."/>
            <person name="Riley R."/>
            <person name="Sitrit Y."/>
            <person name="Stielow J.B."/>
            <person name="Szollosi G."/>
            <person name="Zifcakova L."/>
            <person name="Stursova M."/>
            <person name="Spatafora J.W."/>
            <person name="Tedersoo L."/>
            <person name="Vaario L.M."/>
            <person name="Yamada A."/>
            <person name="Yan M."/>
            <person name="Wang P."/>
            <person name="Xu J."/>
            <person name="Bruns T."/>
            <person name="Baldrian P."/>
            <person name="Vilgalys R."/>
            <person name="Dunand C."/>
            <person name="Henrissat B."/>
            <person name="Grigoriev I.V."/>
            <person name="Hibbett D."/>
            <person name="Nagy L.G."/>
            <person name="Martin F.M."/>
        </authorList>
    </citation>
    <scope>NUCLEOTIDE SEQUENCE</scope>
    <source>
        <strain evidence="1">P2</strain>
    </source>
</reference>
<comment type="caution">
    <text evidence="1">The sequence shown here is derived from an EMBL/GenBank/DDBJ whole genome shotgun (WGS) entry which is preliminary data.</text>
</comment>
<gene>
    <name evidence="1" type="ORF">BDM02DRAFT_3123238</name>
</gene>
<keyword evidence="1" id="KW-0378">Hydrolase</keyword>
<organism evidence="1 2">
    <name type="scientific">Thelephora ganbajun</name>
    <name type="common">Ganba fungus</name>
    <dbReference type="NCBI Taxonomy" id="370292"/>
    <lineage>
        <taxon>Eukaryota</taxon>
        <taxon>Fungi</taxon>
        <taxon>Dikarya</taxon>
        <taxon>Basidiomycota</taxon>
        <taxon>Agaricomycotina</taxon>
        <taxon>Agaricomycetes</taxon>
        <taxon>Thelephorales</taxon>
        <taxon>Thelephoraceae</taxon>
        <taxon>Thelephora</taxon>
    </lineage>
</organism>
<dbReference type="Proteomes" id="UP000886501">
    <property type="component" value="Unassembled WGS sequence"/>
</dbReference>
<reference evidence="1" key="1">
    <citation type="submission" date="2019-10" db="EMBL/GenBank/DDBJ databases">
        <authorList>
            <consortium name="DOE Joint Genome Institute"/>
            <person name="Kuo A."/>
            <person name="Miyauchi S."/>
            <person name="Kiss E."/>
            <person name="Drula E."/>
            <person name="Kohler A."/>
            <person name="Sanchez-Garcia M."/>
            <person name="Andreopoulos B."/>
            <person name="Barry K.W."/>
            <person name="Bonito G."/>
            <person name="Buee M."/>
            <person name="Carver A."/>
            <person name="Chen C."/>
            <person name="Cichocki N."/>
            <person name="Clum A."/>
            <person name="Culley D."/>
            <person name="Crous P.W."/>
            <person name="Fauchery L."/>
            <person name="Girlanda M."/>
            <person name="Hayes R."/>
            <person name="Keri Z."/>
            <person name="Labutti K."/>
            <person name="Lipzen A."/>
            <person name="Lombard V."/>
            <person name="Magnuson J."/>
            <person name="Maillard F."/>
            <person name="Morin E."/>
            <person name="Murat C."/>
            <person name="Nolan M."/>
            <person name="Ohm R."/>
            <person name="Pangilinan J."/>
            <person name="Pereira M."/>
            <person name="Perotto S."/>
            <person name="Peter M."/>
            <person name="Riley R."/>
            <person name="Sitrit Y."/>
            <person name="Stielow B."/>
            <person name="Szollosi G."/>
            <person name="Zifcakova L."/>
            <person name="Stursova M."/>
            <person name="Spatafora J.W."/>
            <person name="Tedersoo L."/>
            <person name="Vaario L.-M."/>
            <person name="Yamada A."/>
            <person name="Yan M."/>
            <person name="Wang P."/>
            <person name="Xu J."/>
            <person name="Bruns T."/>
            <person name="Baldrian P."/>
            <person name="Vilgalys R."/>
            <person name="Henrissat B."/>
            <person name="Grigoriev I.V."/>
            <person name="Hibbett D."/>
            <person name="Nagy L.G."/>
            <person name="Martin F.M."/>
        </authorList>
    </citation>
    <scope>NUCLEOTIDE SEQUENCE</scope>
    <source>
        <strain evidence="1">P2</strain>
    </source>
</reference>
<proteinExistence type="predicted"/>
<evidence type="ECO:0000313" key="1">
    <source>
        <dbReference type="EMBL" id="KAF9643585.1"/>
    </source>
</evidence>
<evidence type="ECO:0000313" key="2">
    <source>
        <dbReference type="Proteomes" id="UP000886501"/>
    </source>
</evidence>
<protein>
    <submittedName>
        <fullName evidence="1">P-loop containing nucleoside triphosphate hydrolase protein</fullName>
    </submittedName>
</protein>
<keyword evidence="2" id="KW-1185">Reference proteome</keyword>
<accession>A0ACB6Z1K4</accession>
<name>A0ACB6Z1K4_THEGA</name>
<sequence length="221" mass="23741">MIIPATGTKKAAANIFSNPQHAQFLAAAASATSIPKLHGVPEVIVAGRANVGKSSLLNAVLGRKDLLRTSKKPGHTKTLNFYQVGKAPGKVVLVDAPGYGGRGRPEWGELFDHYIDNRKELRRIFILFNGRHGLNEVDAMMLRSLDERVQASAGLKFTLQAIITKADAIPDGGLASSITQMRKDIAEAAPTCLDPIVTSTAKYPYIGVDAVRNAIIQACQR</sequence>